<sequence length="142" mass="16703">MEQGNLRQYTTSQKYQFFEIDKDTTIDHITLGERFSYGDLYIVPETDLEWQNCQDAGFGGYGIFQVQVCVKEGYSWKNEFVFREAHVLIVGGSIQSIQHKALTWFENNRDLVNSKYPHRYGREITPMLVTLRCFDPYVPKEK</sequence>
<accession>A0A481W6P2</accession>
<dbReference type="Proteomes" id="UP000294134">
    <property type="component" value="Segment"/>
</dbReference>
<keyword evidence="2" id="KW-1185">Reference proteome</keyword>
<dbReference type="EMBL" id="MK552327">
    <property type="protein sequence ID" value="QBJ02887.1"/>
    <property type="molecule type" value="Genomic_DNA"/>
</dbReference>
<gene>
    <name evidence="1" type="ORF">PSA21_361</name>
</gene>
<reference evidence="1 2" key="1">
    <citation type="submission" date="2019-02" db="EMBL/GenBank/DDBJ databases">
        <authorList>
            <person name="Frampton R.A."/>
            <person name="Wojtus J.K."/>
            <person name="Fineran P.C."/>
            <person name="Hendrickson H.L."/>
        </authorList>
    </citation>
    <scope>NUCLEOTIDE SEQUENCE [LARGE SCALE GENOMIC DNA]</scope>
</reference>
<evidence type="ECO:0000313" key="2">
    <source>
        <dbReference type="Proteomes" id="UP000294134"/>
    </source>
</evidence>
<organism evidence="1 2">
    <name type="scientific">Pseudomonas phage Psa21</name>
    <dbReference type="NCBI Taxonomy" id="2530023"/>
    <lineage>
        <taxon>Viruses</taxon>
        <taxon>Duplodnaviria</taxon>
        <taxon>Heunggongvirae</taxon>
        <taxon>Uroviricota</taxon>
        <taxon>Caudoviricetes</taxon>
        <taxon>Chimalliviridae</taxon>
        <taxon>Tepukevirus</taxon>
        <taxon>Tepukevirus Psa21</taxon>
    </lineage>
</organism>
<evidence type="ECO:0000313" key="1">
    <source>
        <dbReference type="EMBL" id="QBJ02887.1"/>
    </source>
</evidence>
<name>A0A481W6P2_9CAUD</name>
<proteinExistence type="predicted"/>
<protein>
    <submittedName>
        <fullName evidence="1">Uncharacterized protein</fullName>
    </submittedName>
</protein>